<gene>
    <name evidence="5" type="ORF">ACFQ33_16980</name>
</gene>
<evidence type="ECO:0000313" key="5">
    <source>
        <dbReference type="EMBL" id="MFD1329585.1"/>
    </source>
</evidence>
<comment type="similarity">
    <text evidence="2">Belongs to the virb1 family.</text>
</comment>
<name>A0ABW3Z094_MYCRA</name>
<dbReference type="Gene3D" id="1.10.530.10">
    <property type="match status" value="1"/>
</dbReference>
<dbReference type="PANTHER" id="PTHR37423:SF2">
    <property type="entry name" value="MEMBRANE-BOUND LYTIC MUREIN TRANSGLYCOSYLASE C"/>
    <property type="match status" value="1"/>
</dbReference>
<protein>
    <submittedName>
        <fullName evidence="5">Lytic transglycosylase domain-containing protein</fullName>
        <ecNumber evidence="5">4.2.2.n1</ecNumber>
    </submittedName>
</protein>
<dbReference type="InterPro" id="IPR008258">
    <property type="entry name" value="Transglycosylase_SLT_dom_1"/>
</dbReference>
<dbReference type="PANTHER" id="PTHR37423">
    <property type="entry name" value="SOLUBLE LYTIC MUREIN TRANSGLYCOSYLASE-RELATED"/>
    <property type="match status" value="1"/>
</dbReference>
<dbReference type="Pfam" id="PF01464">
    <property type="entry name" value="SLT"/>
    <property type="match status" value="1"/>
</dbReference>
<dbReference type="EC" id="4.2.2.n1" evidence="5"/>
<evidence type="ECO:0000256" key="3">
    <source>
        <dbReference type="SAM" id="SignalP"/>
    </source>
</evidence>
<feature type="domain" description="Transglycosylase SLT" evidence="4">
    <location>
        <begin position="81"/>
        <end position="169"/>
    </location>
</feature>
<keyword evidence="6" id="KW-1185">Reference proteome</keyword>
<dbReference type="Proteomes" id="UP001597173">
    <property type="component" value="Unassembled WGS sequence"/>
</dbReference>
<evidence type="ECO:0000313" key="6">
    <source>
        <dbReference type="Proteomes" id="UP001597173"/>
    </source>
</evidence>
<organism evidence="5 6">
    <name type="scientific">Mycoplana ramosa</name>
    <name type="common">Mycoplana bullata</name>
    <dbReference type="NCBI Taxonomy" id="40837"/>
    <lineage>
        <taxon>Bacteria</taxon>
        <taxon>Pseudomonadati</taxon>
        <taxon>Pseudomonadota</taxon>
        <taxon>Alphaproteobacteria</taxon>
        <taxon>Hyphomicrobiales</taxon>
        <taxon>Rhizobiaceae</taxon>
        <taxon>Mycoplana</taxon>
    </lineage>
</organism>
<accession>A0ABW3Z094</accession>
<sequence>MSAKERRRRTSCRKTLSPRCAVWLTALLAVAPVAPRPAVGQPEWRAPPPCLYSTEMANGTRLCVRQKTFNRDICKAIEGFASANALPPEYFARLIWRESLFRPNAVSPKGAEGIAQFMPGTAKLRGLKDSFHALDALGKSAEYLADLRDRFGNLGLAAAAYNAGEGGLSNFLASGSLPFETRAYVIAITAHTAEQWKDSPPEKLDLALDKNKPFNEACIALAESRQMKEIISSTDDGTWAPWGVQLASHFNKPAAYRLFMMAVERLPSPLNAEKPFIQRERLPGFGTRPRYTARIGRQTREEADGLCDRIRKAGGACIVFRN</sequence>
<evidence type="ECO:0000256" key="2">
    <source>
        <dbReference type="ARBA" id="ARBA00009387"/>
    </source>
</evidence>
<feature type="chain" id="PRO_5046793704" evidence="3">
    <location>
        <begin position="32"/>
        <end position="322"/>
    </location>
</feature>
<dbReference type="SUPFAM" id="SSF53955">
    <property type="entry name" value="Lysozyme-like"/>
    <property type="match status" value="1"/>
</dbReference>
<comment type="similarity">
    <text evidence="1">Belongs to the transglycosylase Slt family.</text>
</comment>
<reference evidence="6" key="1">
    <citation type="journal article" date="2019" name="Int. J. Syst. Evol. Microbiol.">
        <title>The Global Catalogue of Microorganisms (GCM) 10K type strain sequencing project: providing services to taxonomists for standard genome sequencing and annotation.</title>
        <authorList>
            <consortium name="The Broad Institute Genomics Platform"/>
            <consortium name="The Broad Institute Genome Sequencing Center for Infectious Disease"/>
            <person name="Wu L."/>
            <person name="Ma J."/>
        </authorList>
    </citation>
    <scope>NUCLEOTIDE SEQUENCE [LARGE SCALE GENOMIC DNA]</scope>
    <source>
        <strain evidence="6">CCUG 55609</strain>
    </source>
</reference>
<feature type="signal peptide" evidence="3">
    <location>
        <begin position="1"/>
        <end position="31"/>
    </location>
</feature>
<evidence type="ECO:0000259" key="4">
    <source>
        <dbReference type="Pfam" id="PF01464"/>
    </source>
</evidence>
<dbReference type="EMBL" id="JBHTNF010000012">
    <property type="protein sequence ID" value="MFD1329585.1"/>
    <property type="molecule type" value="Genomic_DNA"/>
</dbReference>
<dbReference type="RefSeq" id="WP_374840723.1">
    <property type="nucleotide sequence ID" value="NZ_JBHEEW010000016.1"/>
</dbReference>
<dbReference type="InterPro" id="IPR023346">
    <property type="entry name" value="Lysozyme-like_dom_sf"/>
</dbReference>
<dbReference type="CDD" id="cd00254">
    <property type="entry name" value="LT-like"/>
    <property type="match status" value="1"/>
</dbReference>
<keyword evidence="5" id="KW-0456">Lyase</keyword>
<keyword evidence="3" id="KW-0732">Signal</keyword>
<evidence type="ECO:0000256" key="1">
    <source>
        <dbReference type="ARBA" id="ARBA00007734"/>
    </source>
</evidence>
<proteinExistence type="inferred from homology"/>
<comment type="caution">
    <text evidence="5">The sequence shown here is derived from an EMBL/GenBank/DDBJ whole genome shotgun (WGS) entry which is preliminary data.</text>
</comment>
<dbReference type="GO" id="GO:0016829">
    <property type="term" value="F:lyase activity"/>
    <property type="evidence" value="ECO:0007669"/>
    <property type="project" value="UniProtKB-KW"/>
</dbReference>